<gene>
    <name evidence="10" type="ORF">ACFFVI_14710</name>
</gene>
<feature type="transmembrane region" description="Helical" evidence="7">
    <location>
        <begin position="158"/>
        <end position="187"/>
    </location>
</feature>
<dbReference type="InterPro" id="IPR011701">
    <property type="entry name" value="MFS"/>
</dbReference>
<feature type="transmembrane region" description="Helical" evidence="7">
    <location>
        <begin position="224"/>
        <end position="247"/>
    </location>
</feature>
<evidence type="ECO:0000256" key="6">
    <source>
        <dbReference type="SAM" id="MobiDB-lite"/>
    </source>
</evidence>
<dbReference type="InterPro" id="IPR036259">
    <property type="entry name" value="MFS_trans_sf"/>
</dbReference>
<feature type="transmembrane region" description="Helical" evidence="7">
    <location>
        <begin position="38"/>
        <end position="62"/>
    </location>
</feature>
<feature type="transmembrane region" description="Helical" evidence="7">
    <location>
        <begin position="379"/>
        <end position="399"/>
    </location>
</feature>
<evidence type="ECO:0000256" key="2">
    <source>
        <dbReference type="ARBA" id="ARBA00022475"/>
    </source>
</evidence>
<evidence type="ECO:0000259" key="9">
    <source>
        <dbReference type="PROSITE" id="PS50850"/>
    </source>
</evidence>
<comment type="caution">
    <text evidence="10">The sequence shown here is derived from an EMBL/GenBank/DDBJ whole genome shotgun (WGS) entry which is preliminary data.</text>
</comment>
<dbReference type="PROSITE" id="PS50850">
    <property type="entry name" value="MFS"/>
    <property type="match status" value="1"/>
</dbReference>
<keyword evidence="8" id="KW-0732">Signal</keyword>
<keyword evidence="4 7" id="KW-1133">Transmembrane helix</keyword>
<evidence type="ECO:0000313" key="10">
    <source>
        <dbReference type="EMBL" id="MFB9378220.1"/>
    </source>
</evidence>
<protein>
    <submittedName>
        <fullName evidence="10">MFS transporter</fullName>
    </submittedName>
</protein>
<feature type="signal peptide" evidence="8">
    <location>
        <begin position="1"/>
        <end position="22"/>
    </location>
</feature>
<keyword evidence="2" id="KW-1003">Cell membrane</keyword>
<dbReference type="Proteomes" id="UP001589748">
    <property type="component" value="Unassembled WGS sequence"/>
</dbReference>
<reference evidence="10 11" key="1">
    <citation type="submission" date="2024-09" db="EMBL/GenBank/DDBJ databases">
        <authorList>
            <person name="Sun Q."/>
            <person name="Mori K."/>
        </authorList>
    </citation>
    <scope>NUCLEOTIDE SEQUENCE [LARGE SCALE GENOMIC DNA]</scope>
    <source>
        <strain evidence="10 11">TISTR 1856</strain>
    </source>
</reference>
<proteinExistence type="predicted"/>
<evidence type="ECO:0000256" key="1">
    <source>
        <dbReference type="ARBA" id="ARBA00004651"/>
    </source>
</evidence>
<evidence type="ECO:0000256" key="7">
    <source>
        <dbReference type="SAM" id="Phobius"/>
    </source>
</evidence>
<organism evidence="10 11">
    <name type="scientific">Kineococcus gynurae</name>
    <dbReference type="NCBI Taxonomy" id="452979"/>
    <lineage>
        <taxon>Bacteria</taxon>
        <taxon>Bacillati</taxon>
        <taxon>Actinomycetota</taxon>
        <taxon>Actinomycetes</taxon>
        <taxon>Kineosporiales</taxon>
        <taxon>Kineosporiaceae</taxon>
        <taxon>Kineococcus</taxon>
    </lineage>
</organism>
<feature type="domain" description="Major facilitator superfamily (MFS) profile" evidence="9">
    <location>
        <begin position="1"/>
        <end position="403"/>
    </location>
</feature>
<feature type="transmembrane region" description="Helical" evidence="7">
    <location>
        <begin position="259"/>
        <end position="279"/>
    </location>
</feature>
<feature type="transmembrane region" description="Helical" evidence="7">
    <location>
        <begin position="349"/>
        <end position="373"/>
    </location>
</feature>
<feature type="transmembrane region" description="Helical" evidence="7">
    <location>
        <begin position="291"/>
        <end position="309"/>
    </location>
</feature>
<dbReference type="InterPro" id="IPR020846">
    <property type="entry name" value="MFS_dom"/>
</dbReference>
<feature type="transmembrane region" description="Helical" evidence="7">
    <location>
        <begin position="74"/>
        <end position="107"/>
    </location>
</feature>
<evidence type="ECO:0000256" key="4">
    <source>
        <dbReference type="ARBA" id="ARBA00022989"/>
    </source>
</evidence>
<evidence type="ECO:0000256" key="3">
    <source>
        <dbReference type="ARBA" id="ARBA00022692"/>
    </source>
</evidence>
<keyword evidence="11" id="KW-1185">Reference proteome</keyword>
<feature type="chain" id="PRO_5045769039" evidence="8">
    <location>
        <begin position="23"/>
        <end position="432"/>
    </location>
</feature>
<keyword evidence="3 7" id="KW-0812">Transmembrane</keyword>
<feature type="region of interest" description="Disordered" evidence="6">
    <location>
        <begin position="408"/>
        <end position="432"/>
    </location>
</feature>
<evidence type="ECO:0000313" key="11">
    <source>
        <dbReference type="Proteomes" id="UP001589748"/>
    </source>
</evidence>
<accession>A0ABV5LVY6</accession>
<dbReference type="Pfam" id="PF07690">
    <property type="entry name" value="MFS_1"/>
    <property type="match status" value="1"/>
</dbReference>
<feature type="transmembrane region" description="Helical" evidence="7">
    <location>
        <begin position="315"/>
        <end position="337"/>
    </location>
</feature>
<dbReference type="Gene3D" id="1.20.1250.20">
    <property type="entry name" value="MFS general substrate transporter like domains"/>
    <property type="match status" value="2"/>
</dbReference>
<evidence type="ECO:0000256" key="5">
    <source>
        <dbReference type="ARBA" id="ARBA00023136"/>
    </source>
</evidence>
<evidence type="ECO:0000256" key="8">
    <source>
        <dbReference type="SAM" id="SignalP"/>
    </source>
</evidence>
<dbReference type="RefSeq" id="WP_380137251.1">
    <property type="nucleotide sequence ID" value="NZ_JBHLUI010000008.1"/>
</dbReference>
<dbReference type="PANTHER" id="PTHR23513:SF11">
    <property type="entry name" value="STAPHYLOFERRIN A TRANSPORTER"/>
    <property type="match status" value="1"/>
</dbReference>
<dbReference type="EMBL" id="JBHMDM010000007">
    <property type="protein sequence ID" value="MFB9378220.1"/>
    <property type="molecule type" value="Genomic_DNA"/>
</dbReference>
<sequence>MTGRARLRWLLAAHTISSTGNAATAIALPLYVLATTGSAVLVGVVATAAVVPVVVGGLFGGVLVDRFGYRRTSVVADAVGAVTILAVPVLHVTTGLPFWALVLLVVATNLLDTPGQAARHALLPELAREARVPLESATASMDAAERASRLLGAPAAGAAVAVFGAPAVLVADAVTFVAAAALVALALPASTRAARARAAGAAAAVRSYLGELREGLGFVRTDRLLLAVVGMVTVTNALDAAWSSVVLPVYATDRLGGGTAFGLLVGVFGAGAVLGALLFARVAGRFSRRAVFAGCFLVAGAPRLVVMAADPGLTVLLLTLGLAGLAAGAINPVLGAAQLERVPADLRARVAGVVGAGAWAGMPAGTLVAGVWLEHGSMTALLLALAGVYLAVTLLPVLSPTWRELDRFRDPAGGGTRRGTDLTTGGPGREGR</sequence>
<keyword evidence="5 7" id="KW-0472">Membrane</keyword>
<name>A0ABV5LVY6_9ACTN</name>
<dbReference type="PANTHER" id="PTHR23513">
    <property type="entry name" value="INTEGRAL MEMBRANE EFFLUX PROTEIN-RELATED"/>
    <property type="match status" value="1"/>
</dbReference>
<dbReference type="SUPFAM" id="SSF103473">
    <property type="entry name" value="MFS general substrate transporter"/>
    <property type="match status" value="1"/>
</dbReference>
<comment type="subcellular location">
    <subcellularLocation>
        <location evidence="1">Cell membrane</location>
        <topology evidence="1">Multi-pass membrane protein</topology>
    </subcellularLocation>
</comment>